<dbReference type="Proteomes" id="UP000051677">
    <property type="component" value="Unassembled WGS sequence"/>
</dbReference>
<reference evidence="2 3" key="1">
    <citation type="submission" date="2015-10" db="EMBL/GenBank/DDBJ databases">
        <title>Mycobacterium gordonae draft genome assembly.</title>
        <authorList>
            <person name="Ustinova V."/>
            <person name="Smirnova T."/>
            <person name="Blagodatskikh K."/>
            <person name="Varlamov D."/>
            <person name="Larionova E."/>
            <person name="Chernousova L."/>
        </authorList>
    </citation>
    <scope>NUCLEOTIDE SEQUENCE [LARGE SCALE GENOMIC DNA]</scope>
    <source>
        <strain evidence="2 3">CTRI 14-8773</strain>
    </source>
</reference>
<keyword evidence="1" id="KW-0812">Transmembrane</keyword>
<feature type="transmembrane region" description="Helical" evidence="1">
    <location>
        <begin position="63"/>
        <end position="82"/>
    </location>
</feature>
<evidence type="ECO:0008006" key="4">
    <source>
        <dbReference type="Google" id="ProtNLM"/>
    </source>
</evidence>
<gene>
    <name evidence="2" type="ORF">AO501_31545</name>
</gene>
<dbReference type="EMBL" id="LKTM01000347">
    <property type="protein sequence ID" value="KQH76635.1"/>
    <property type="molecule type" value="Genomic_DNA"/>
</dbReference>
<organism evidence="2 3">
    <name type="scientific">Mycobacterium gordonae</name>
    <dbReference type="NCBI Taxonomy" id="1778"/>
    <lineage>
        <taxon>Bacteria</taxon>
        <taxon>Bacillati</taxon>
        <taxon>Actinomycetota</taxon>
        <taxon>Actinomycetes</taxon>
        <taxon>Mycobacteriales</taxon>
        <taxon>Mycobacteriaceae</taxon>
        <taxon>Mycobacterium</taxon>
    </lineage>
</organism>
<comment type="caution">
    <text evidence="2">The sequence shown here is derived from an EMBL/GenBank/DDBJ whole genome shotgun (WGS) entry which is preliminary data.</text>
</comment>
<name>A0A0Q2RMJ7_MYCGO</name>
<dbReference type="InterPro" id="IPR021414">
    <property type="entry name" value="DUF3054"/>
</dbReference>
<feature type="transmembrane region" description="Helical" evidence="1">
    <location>
        <begin position="88"/>
        <end position="109"/>
    </location>
</feature>
<keyword evidence="1" id="KW-1133">Transmembrane helix</keyword>
<dbReference type="Pfam" id="PF11255">
    <property type="entry name" value="DUF3054"/>
    <property type="match status" value="1"/>
</dbReference>
<evidence type="ECO:0000256" key="1">
    <source>
        <dbReference type="SAM" id="Phobius"/>
    </source>
</evidence>
<sequence>MQPRRGLAWLGMDVVAVLIFCALGRRSHDEGISVGGVATTAWPFLSGTALGWLISRGWRRPTAVVPTGVIVWVSTVVVGMLLRKASSASVAWAFVVVASTVTAAFLLGWRAAVTALSARAHRHGSDG</sequence>
<dbReference type="AlphaFoldDB" id="A0A0Q2RMJ7"/>
<feature type="transmembrane region" description="Helical" evidence="1">
    <location>
        <begin position="7"/>
        <end position="25"/>
    </location>
</feature>
<protein>
    <recommendedName>
        <fullName evidence="4">DUF3054 domain-containing protein</fullName>
    </recommendedName>
</protein>
<dbReference type="OrthoDB" id="3698172at2"/>
<proteinExistence type="predicted"/>
<evidence type="ECO:0000313" key="3">
    <source>
        <dbReference type="Proteomes" id="UP000051677"/>
    </source>
</evidence>
<dbReference type="STRING" id="1778.A9W97_01030"/>
<keyword evidence="1" id="KW-0472">Membrane</keyword>
<feature type="transmembrane region" description="Helical" evidence="1">
    <location>
        <begin position="31"/>
        <end position="54"/>
    </location>
</feature>
<accession>A0A0Q2RMJ7</accession>
<dbReference type="RefSeq" id="WP_055580402.1">
    <property type="nucleotide sequence ID" value="NZ_LKTM01000347.1"/>
</dbReference>
<evidence type="ECO:0000313" key="2">
    <source>
        <dbReference type="EMBL" id="KQH76635.1"/>
    </source>
</evidence>